<dbReference type="Gene3D" id="1.10.630.10">
    <property type="entry name" value="Cytochrome P450"/>
    <property type="match status" value="1"/>
</dbReference>
<evidence type="ECO:0000256" key="7">
    <source>
        <dbReference type="PIRSR" id="PIRSR602403-1"/>
    </source>
</evidence>
<dbReference type="GO" id="GO:0004497">
    <property type="term" value="F:monooxygenase activity"/>
    <property type="evidence" value="ECO:0007669"/>
    <property type="project" value="UniProtKB-KW"/>
</dbReference>
<keyword evidence="6 8" id="KW-0503">Monooxygenase</keyword>
<dbReference type="AlphaFoldDB" id="A0A439D332"/>
<dbReference type="SUPFAM" id="SSF48264">
    <property type="entry name" value="Cytochrome P450"/>
    <property type="match status" value="1"/>
</dbReference>
<name>A0A439D332_9PEZI</name>
<dbReference type="CDD" id="cd11041">
    <property type="entry name" value="CYP503A1-like"/>
    <property type="match status" value="1"/>
</dbReference>
<evidence type="ECO:0000313" key="9">
    <source>
        <dbReference type="EMBL" id="RWA08687.1"/>
    </source>
</evidence>
<feature type="binding site" description="axial binding residue" evidence="7">
    <location>
        <position position="243"/>
    </location>
    <ligand>
        <name>heme</name>
        <dbReference type="ChEBI" id="CHEBI:30413"/>
    </ligand>
    <ligandPart>
        <name>Fe</name>
        <dbReference type="ChEBI" id="CHEBI:18248"/>
    </ligandPart>
</feature>
<evidence type="ECO:0000313" key="10">
    <source>
        <dbReference type="Proteomes" id="UP000286045"/>
    </source>
</evidence>
<dbReference type="InterPro" id="IPR002403">
    <property type="entry name" value="Cyt_P450_E_grp-IV"/>
</dbReference>
<dbReference type="InterPro" id="IPR001128">
    <property type="entry name" value="Cyt_P450"/>
</dbReference>
<dbReference type="InterPro" id="IPR017972">
    <property type="entry name" value="Cyt_P450_CS"/>
</dbReference>
<accession>A0A439D332</accession>
<evidence type="ECO:0000256" key="3">
    <source>
        <dbReference type="ARBA" id="ARBA00022723"/>
    </source>
</evidence>
<evidence type="ECO:0000256" key="5">
    <source>
        <dbReference type="ARBA" id="ARBA00023004"/>
    </source>
</evidence>
<dbReference type="GO" id="GO:0005506">
    <property type="term" value="F:iron ion binding"/>
    <property type="evidence" value="ECO:0007669"/>
    <property type="project" value="InterPro"/>
</dbReference>
<comment type="cofactor">
    <cofactor evidence="1 7">
        <name>heme</name>
        <dbReference type="ChEBI" id="CHEBI:30413"/>
    </cofactor>
</comment>
<evidence type="ECO:0000256" key="4">
    <source>
        <dbReference type="ARBA" id="ARBA00023002"/>
    </source>
</evidence>
<evidence type="ECO:0000256" key="1">
    <source>
        <dbReference type="ARBA" id="ARBA00001971"/>
    </source>
</evidence>
<dbReference type="PRINTS" id="PR00465">
    <property type="entry name" value="EP450IV"/>
</dbReference>
<keyword evidence="10" id="KW-1185">Reference proteome</keyword>
<sequence>MKFQHSIFMHAVVTISLPLGPLRRLLAPVISLSHRWNMRKAMALLQPVVARRIRDRKRNQLSNDENNDGIAWTLDLTDEAEMDPQLASLEILHNLFAGSLAPGAMITEMIFQVLMDPKLLDDLHKEATQALEEYGWTDKLFGKLALQDSFIRELNRLYPTGAMDENFTFSGGLRVPRGTRVTFPIMAIMKENERLMNPGEFDAYRFLKRRDVPRNDDRGTEYQWAASSISPENLMFGYGKHACPGRYYCIRQAKLIFTKLLVDYDIEWTEPGMTRPQREIIEGQFGPNRTRKMRLRWRGDVK</sequence>
<proteinExistence type="inferred from homology"/>
<keyword evidence="5 7" id="KW-0408">Iron</keyword>
<dbReference type="Pfam" id="PF00067">
    <property type="entry name" value="p450"/>
    <property type="match status" value="1"/>
</dbReference>
<evidence type="ECO:0008006" key="11">
    <source>
        <dbReference type="Google" id="ProtNLM"/>
    </source>
</evidence>
<dbReference type="GO" id="GO:0020037">
    <property type="term" value="F:heme binding"/>
    <property type="evidence" value="ECO:0007669"/>
    <property type="project" value="InterPro"/>
</dbReference>
<reference evidence="9 10" key="1">
    <citation type="submission" date="2018-12" db="EMBL/GenBank/DDBJ databases">
        <title>Draft genome sequence of Xylaria grammica IHI A82.</title>
        <authorList>
            <person name="Buettner E."/>
            <person name="Kellner H."/>
        </authorList>
    </citation>
    <scope>NUCLEOTIDE SEQUENCE [LARGE SCALE GENOMIC DNA]</scope>
    <source>
        <strain evidence="9 10">IHI A82</strain>
    </source>
</reference>
<protein>
    <recommendedName>
        <fullName evidence="11">Cytochrome P450</fullName>
    </recommendedName>
</protein>
<dbReference type="PROSITE" id="PS00086">
    <property type="entry name" value="CYTOCHROME_P450"/>
    <property type="match status" value="1"/>
</dbReference>
<keyword evidence="4 8" id="KW-0560">Oxidoreductase</keyword>
<dbReference type="PANTHER" id="PTHR46206">
    <property type="entry name" value="CYTOCHROME P450"/>
    <property type="match status" value="1"/>
</dbReference>
<gene>
    <name evidence="9" type="ORF">EKO27_g6423</name>
</gene>
<dbReference type="STRING" id="363999.A0A439D332"/>
<keyword evidence="3 7" id="KW-0479">Metal-binding</keyword>
<dbReference type="Proteomes" id="UP000286045">
    <property type="component" value="Unassembled WGS sequence"/>
</dbReference>
<comment type="similarity">
    <text evidence="2 8">Belongs to the cytochrome P450 family.</text>
</comment>
<organism evidence="9 10">
    <name type="scientific">Xylaria grammica</name>
    <dbReference type="NCBI Taxonomy" id="363999"/>
    <lineage>
        <taxon>Eukaryota</taxon>
        <taxon>Fungi</taxon>
        <taxon>Dikarya</taxon>
        <taxon>Ascomycota</taxon>
        <taxon>Pezizomycotina</taxon>
        <taxon>Sordariomycetes</taxon>
        <taxon>Xylariomycetidae</taxon>
        <taxon>Xylariales</taxon>
        <taxon>Xylariaceae</taxon>
        <taxon>Xylaria</taxon>
    </lineage>
</organism>
<evidence type="ECO:0000256" key="8">
    <source>
        <dbReference type="RuleBase" id="RU000461"/>
    </source>
</evidence>
<keyword evidence="7 8" id="KW-0349">Heme</keyword>
<evidence type="ECO:0000256" key="2">
    <source>
        <dbReference type="ARBA" id="ARBA00010617"/>
    </source>
</evidence>
<comment type="caution">
    <text evidence="9">The sequence shown here is derived from an EMBL/GenBank/DDBJ whole genome shotgun (WGS) entry which is preliminary data.</text>
</comment>
<dbReference type="GO" id="GO:0016705">
    <property type="term" value="F:oxidoreductase activity, acting on paired donors, with incorporation or reduction of molecular oxygen"/>
    <property type="evidence" value="ECO:0007669"/>
    <property type="project" value="InterPro"/>
</dbReference>
<evidence type="ECO:0000256" key="6">
    <source>
        <dbReference type="ARBA" id="ARBA00023033"/>
    </source>
</evidence>
<dbReference type="EMBL" id="RYZI01000188">
    <property type="protein sequence ID" value="RWA08687.1"/>
    <property type="molecule type" value="Genomic_DNA"/>
</dbReference>
<dbReference type="InterPro" id="IPR036396">
    <property type="entry name" value="Cyt_P450_sf"/>
</dbReference>